<comment type="caution">
    <text evidence="2">The sequence shown here is derived from an EMBL/GenBank/DDBJ whole genome shotgun (WGS) entry which is preliminary data.</text>
</comment>
<sequence>MSRTDSTRPRWVRLADTPMTTCVPVHDHRSGLCTLPDRITPPEPRPGGCHWGPTATFNCLRTDNGAREWYHLRRADRRRSRHRARHDLHAYRGEATAARRDR</sequence>
<dbReference type="AlphaFoldDB" id="A0A919JEP9"/>
<evidence type="ECO:0000256" key="1">
    <source>
        <dbReference type="SAM" id="MobiDB-lite"/>
    </source>
</evidence>
<protein>
    <submittedName>
        <fullName evidence="2">Uncharacterized protein</fullName>
    </submittedName>
</protein>
<feature type="region of interest" description="Disordered" evidence="1">
    <location>
        <begin position="81"/>
        <end position="102"/>
    </location>
</feature>
<gene>
    <name evidence="2" type="ORF">Ani05nite_11710</name>
</gene>
<feature type="compositionally biased region" description="Basic and acidic residues" evidence="1">
    <location>
        <begin position="87"/>
        <end position="102"/>
    </location>
</feature>
<dbReference type="Proteomes" id="UP000647172">
    <property type="component" value="Unassembled WGS sequence"/>
</dbReference>
<name>A0A919JEP9_9ACTN</name>
<proteinExistence type="predicted"/>
<organism evidence="2 3">
    <name type="scientific">Actinoplanes nipponensis</name>
    <dbReference type="NCBI Taxonomy" id="135950"/>
    <lineage>
        <taxon>Bacteria</taxon>
        <taxon>Bacillati</taxon>
        <taxon>Actinomycetota</taxon>
        <taxon>Actinomycetes</taxon>
        <taxon>Micromonosporales</taxon>
        <taxon>Micromonosporaceae</taxon>
        <taxon>Actinoplanes</taxon>
    </lineage>
</organism>
<accession>A0A919JEP9</accession>
<reference evidence="2" key="1">
    <citation type="submission" date="2021-01" db="EMBL/GenBank/DDBJ databases">
        <title>Whole genome shotgun sequence of Actinoplanes nipponensis NBRC 14063.</title>
        <authorList>
            <person name="Komaki H."/>
            <person name="Tamura T."/>
        </authorList>
    </citation>
    <scope>NUCLEOTIDE SEQUENCE</scope>
    <source>
        <strain evidence="2">NBRC 14063</strain>
    </source>
</reference>
<dbReference type="EMBL" id="BOMQ01000016">
    <property type="protein sequence ID" value="GIE47637.1"/>
    <property type="molecule type" value="Genomic_DNA"/>
</dbReference>
<evidence type="ECO:0000313" key="2">
    <source>
        <dbReference type="EMBL" id="GIE47637.1"/>
    </source>
</evidence>
<dbReference type="RefSeq" id="WP_203765810.1">
    <property type="nucleotide sequence ID" value="NZ_BAAAYJ010000065.1"/>
</dbReference>
<evidence type="ECO:0000313" key="3">
    <source>
        <dbReference type="Proteomes" id="UP000647172"/>
    </source>
</evidence>
<keyword evidence="3" id="KW-1185">Reference proteome</keyword>